<keyword evidence="4" id="KW-0325">Glycoprotein</keyword>
<dbReference type="Pfam" id="PF03088">
    <property type="entry name" value="Str_synth"/>
    <property type="match status" value="1"/>
</dbReference>
<keyword evidence="7" id="KW-1185">Reference proteome</keyword>
<dbReference type="Proteomes" id="UP001227230">
    <property type="component" value="Chromosome 10"/>
</dbReference>
<dbReference type="InterPro" id="IPR018119">
    <property type="entry name" value="Strictosidine_synth_cons-reg"/>
</dbReference>
<name>A0ABY9CQK5_VITVI</name>
<evidence type="ECO:0000256" key="1">
    <source>
        <dbReference type="ARBA" id="ARBA00004116"/>
    </source>
</evidence>
<comment type="subcellular location">
    <subcellularLocation>
        <location evidence="1">Vacuole</location>
    </subcellularLocation>
</comment>
<sequence>MEFFRAYVIAMQTWDKTGRLLKYDQRTKEVTVLLRGLSFSNGVALNKDNDFVLVTKTTIAKVTRYWLKVKNLKPMTLLYNSLDVEITFKETLVGNFGLHKITMEDENSKLGQ</sequence>
<feature type="domain" description="Strictosidine synthase conserved region" evidence="5">
    <location>
        <begin position="4"/>
        <end position="68"/>
    </location>
</feature>
<dbReference type="PANTHER" id="PTHR10426">
    <property type="entry name" value="STRICTOSIDINE SYNTHASE-RELATED"/>
    <property type="match status" value="1"/>
</dbReference>
<accession>A0ABY9CQK5</accession>
<keyword evidence="3" id="KW-0926">Vacuole</keyword>
<gene>
    <name evidence="6" type="ORF">VitviT2T_016089</name>
</gene>
<protein>
    <recommendedName>
        <fullName evidence="5">Strictosidine synthase conserved region domain-containing protein</fullName>
    </recommendedName>
</protein>
<evidence type="ECO:0000313" key="6">
    <source>
        <dbReference type="EMBL" id="WJZ97488.1"/>
    </source>
</evidence>
<reference evidence="6 7" key="1">
    <citation type="journal article" date="2023" name="Hortic Res">
        <title>The complete reference genome for grapevine (Vitis vinifera L.) genetics and breeding.</title>
        <authorList>
            <person name="Shi X."/>
            <person name="Cao S."/>
            <person name="Wang X."/>
            <person name="Huang S."/>
            <person name="Wang Y."/>
            <person name="Liu Z."/>
            <person name="Liu W."/>
            <person name="Leng X."/>
            <person name="Peng Y."/>
            <person name="Wang N."/>
            <person name="Wang Y."/>
            <person name="Ma Z."/>
            <person name="Xu X."/>
            <person name="Zhang F."/>
            <person name="Xue H."/>
            <person name="Zhong H."/>
            <person name="Wang Y."/>
            <person name="Zhang K."/>
            <person name="Velt A."/>
            <person name="Avia K."/>
            <person name="Holtgrawe D."/>
            <person name="Grimplet J."/>
            <person name="Matus J.T."/>
            <person name="Ware D."/>
            <person name="Wu X."/>
            <person name="Wang H."/>
            <person name="Liu C."/>
            <person name="Fang Y."/>
            <person name="Rustenholz C."/>
            <person name="Cheng Z."/>
            <person name="Xiao H."/>
            <person name="Zhou Y."/>
        </authorList>
    </citation>
    <scope>NUCLEOTIDE SEQUENCE [LARGE SCALE GENOMIC DNA]</scope>
    <source>
        <strain evidence="7">cv. Pinot noir / PN40024</strain>
        <tissue evidence="6">Leaf</tissue>
    </source>
</reference>
<comment type="similarity">
    <text evidence="2">Belongs to the strictosidine synthase family.</text>
</comment>
<proteinExistence type="inferred from homology"/>
<dbReference type="Gene3D" id="2.120.10.30">
    <property type="entry name" value="TolB, C-terminal domain"/>
    <property type="match status" value="1"/>
</dbReference>
<organism evidence="6 7">
    <name type="scientific">Vitis vinifera</name>
    <name type="common">Grape</name>
    <dbReference type="NCBI Taxonomy" id="29760"/>
    <lineage>
        <taxon>Eukaryota</taxon>
        <taxon>Viridiplantae</taxon>
        <taxon>Streptophyta</taxon>
        <taxon>Embryophyta</taxon>
        <taxon>Tracheophyta</taxon>
        <taxon>Spermatophyta</taxon>
        <taxon>Magnoliopsida</taxon>
        <taxon>eudicotyledons</taxon>
        <taxon>Gunneridae</taxon>
        <taxon>Pentapetalae</taxon>
        <taxon>rosids</taxon>
        <taxon>Vitales</taxon>
        <taxon>Vitaceae</taxon>
        <taxon>Viteae</taxon>
        <taxon>Vitis</taxon>
    </lineage>
</organism>
<evidence type="ECO:0000259" key="5">
    <source>
        <dbReference type="Pfam" id="PF03088"/>
    </source>
</evidence>
<evidence type="ECO:0000256" key="3">
    <source>
        <dbReference type="ARBA" id="ARBA00022554"/>
    </source>
</evidence>
<dbReference type="EMBL" id="CP126657">
    <property type="protein sequence ID" value="WJZ97488.1"/>
    <property type="molecule type" value="Genomic_DNA"/>
</dbReference>
<evidence type="ECO:0000256" key="2">
    <source>
        <dbReference type="ARBA" id="ARBA00009191"/>
    </source>
</evidence>
<evidence type="ECO:0000313" key="7">
    <source>
        <dbReference type="Proteomes" id="UP001227230"/>
    </source>
</evidence>
<dbReference type="PANTHER" id="PTHR10426:SF86">
    <property type="entry name" value="PROTEIN STRICTOSIDINE SYNTHASE-LIKE 10-LIKE"/>
    <property type="match status" value="1"/>
</dbReference>
<dbReference type="SUPFAM" id="SSF63829">
    <property type="entry name" value="Calcium-dependent phosphotriesterase"/>
    <property type="match status" value="1"/>
</dbReference>
<evidence type="ECO:0000256" key="4">
    <source>
        <dbReference type="ARBA" id="ARBA00023180"/>
    </source>
</evidence>
<dbReference type="InterPro" id="IPR011042">
    <property type="entry name" value="6-blade_b-propeller_TolB-like"/>
</dbReference>